<dbReference type="PANTHER" id="PTHR15396:SF1">
    <property type="entry name" value="RIBONUCLEASE P PROTEIN SUBUNIT P40"/>
    <property type="match status" value="1"/>
</dbReference>
<gene>
    <name evidence="1" type="ORF">IWZ03DRAFT_417951</name>
</gene>
<proteinExistence type="predicted"/>
<dbReference type="InterPro" id="IPR013893">
    <property type="entry name" value="RNase_P_Rpp40"/>
</dbReference>
<comment type="caution">
    <text evidence="1">The sequence shown here is derived from an EMBL/GenBank/DDBJ whole genome shotgun (WGS) entry which is preliminary data.</text>
</comment>
<evidence type="ECO:0000313" key="1">
    <source>
        <dbReference type="EMBL" id="KAK7511537.1"/>
    </source>
</evidence>
<reference evidence="1 2" key="1">
    <citation type="submission" date="2024-04" db="EMBL/GenBank/DDBJ databases">
        <title>Phyllosticta paracitricarpa is synonymous to the EU quarantine fungus P. citricarpa based on phylogenomic analyses.</title>
        <authorList>
            <consortium name="Lawrence Berkeley National Laboratory"/>
            <person name="Van Ingen-Buijs V.A."/>
            <person name="Van Westerhoven A.C."/>
            <person name="Haridas S."/>
            <person name="Skiadas P."/>
            <person name="Martin F."/>
            <person name="Groenewald J.Z."/>
            <person name="Crous P.W."/>
            <person name="Seidl M.F."/>
        </authorList>
    </citation>
    <scope>NUCLEOTIDE SEQUENCE [LARGE SCALE GENOMIC DNA]</scope>
    <source>
        <strain evidence="1 2">CBS 123371</strain>
    </source>
</reference>
<organism evidence="1 2">
    <name type="scientific">Phyllosticta citriasiana</name>
    <dbReference type="NCBI Taxonomy" id="595635"/>
    <lineage>
        <taxon>Eukaryota</taxon>
        <taxon>Fungi</taxon>
        <taxon>Dikarya</taxon>
        <taxon>Ascomycota</taxon>
        <taxon>Pezizomycotina</taxon>
        <taxon>Dothideomycetes</taxon>
        <taxon>Dothideomycetes incertae sedis</taxon>
        <taxon>Botryosphaeriales</taxon>
        <taxon>Phyllostictaceae</taxon>
        <taxon>Phyllosticta</taxon>
    </lineage>
</organism>
<protein>
    <submittedName>
        <fullName evidence="1">Ribonuclease P 40kDa subunit-domain-containing protein</fullName>
    </submittedName>
</protein>
<evidence type="ECO:0000313" key="2">
    <source>
        <dbReference type="Proteomes" id="UP001363622"/>
    </source>
</evidence>
<keyword evidence="2" id="KW-1185">Reference proteome</keyword>
<dbReference type="PANTHER" id="PTHR15396">
    <property type="entry name" value="RIBONUCLEASE P PROTEIN SUBUNIT P40"/>
    <property type="match status" value="1"/>
</dbReference>
<dbReference type="EMBL" id="JBBPHU010000012">
    <property type="protein sequence ID" value="KAK7511537.1"/>
    <property type="molecule type" value="Genomic_DNA"/>
</dbReference>
<sequence length="348" mass="39480">MFSIGNENGPASKCIFTHSVLPEHIDERHPPTKKKPFATITELPFAHTASADLILPREVHEAVKQQLDGNVGSFQYARVYMSLGEIVEGDFFNDYIKTGNVLMISEGRRGVDNTFSLREGVLRLDLDRPTYERCGLEGKPVRHPGRKHTKERYAVELELRKSSMLHGKKGFERIVWAFKNVLNHSLAWLFHDLNFPREVRGPINTHQPHCFTSSPEATVMPHTKLPALTSIPDLCDAEYGAEVLEWFGMVSLSSPRIDAHDSVDSFLSRYEVPMPYKRDGDADSPAVEAIVRLRWRGLVPAPFLLRLWLAVREEVGERWMALSVAGFRQDVYTMLGIGARDVLAWECK</sequence>
<name>A0ABR1KBE7_9PEZI</name>
<dbReference type="Proteomes" id="UP001363622">
    <property type="component" value="Unassembled WGS sequence"/>
</dbReference>
<dbReference type="Pfam" id="PF08584">
    <property type="entry name" value="Ribonuc_P_40"/>
    <property type="match status" value="1"/>
</dbReference>
<accession>A0ABR1KBE7</accession>